<dbReference type="PROSITE" id="PS50943">
    <property type="entry name" value="HTH_CROC1"/>
    <property type="match status" value="1"/>
</dbReference>
<name>A0ABV8UFH4_9PROT</name>
<dbReference type="PANTHER" id="PTHR46797">
    <property type="entry name" value="HTH-TYPE TRANSCRIPTIONAL REGULATOR"/>
    <property type="match status" value="1"/>
</dbReference>
<dbReference type="SUPFAM" id="SSF51182">
    <property type="entry name" value="RmlC-like cupins"/>
    <property type="match status" value="1"/>
</dbReference>
<dbReference type="Gene3D" id="1.10.260.40">
    <property type="entry name" value="lambda repressor-like DNA-binding domains"/>
    <property type="match status" value="1"/>
</dbReference>
<dbReference type="InterPro" id="IPR050807">
    <property type="entry name" value="TransReg_Diox_bact_type"/>
</dbReference>
<keyword evidence="4" id="KW-1185">Reference proteome</keyword>
<accession>A0ABV8UFH4</accession>
<dbReference type="InterPro" id="IPR013096">
    <property type="entry name" value="Cupin_2"/>
</dbReference>
<dbReference type="PANTHER" id="PTHR46797:SF1">
    <property type="entry name" value="METHYLPHOSPHONATE SYNTHASE"/>
    <property type="match status" value="1"/>
</dbReference>
<dbReference type="RefSeq" id="WP_068144115.1">
    <property type="nucleotide sequence ID" value="NZ_JBHSCR010000030.1"/>
</dbReference>
<sequence length="188" mass="21238">MSAPKNQKINVGPGLRQARKNLSLTLKELSEKCGLSVPFISQVERGRTIPSLMSLFQLSEALEIDMNQIIKATQSWKTVRRGDDPEYLEIDSDAVHVRLANPFPDQKLDPLYITYPSGYESRTDKGEGHEGEAFLYVLEGQLRVEYSGEVYQLKAGDSMHYDLRETLRLFNRGSEDARCIWVGSLVLG</sequence>
<dbReference type="EMBL" id="JBHSCR010000030">
    <property type="protein sequence ID" value="MFC4349533.1"/>
    <property type="molecule type" value="Genomic_DNA"/>
</dbReference>
<evidence type="ECO:0000256" key="1">
    <source>
        <dbReference type="ARBA" id="ARBA00023125"/>
    </source>
</evidence>
<evidence type="ECO:0000313" key="4">
    <source>
        <dbReference type="Proteomes" id="UP001595776"/>
    </source>
</evidence>
<dbReference type="SUPFAM" id="SSF47413">
    <property type="entry name" value="lambda repressor-like DNA-binding domains"/>
    <property type="match status" value="1"/>
</dbReference>
<dbReference type="SMART" id="SM00530">
    <property type="entry name" value="HTH_XRE"/>
    <property type="match status" value="1"/>
</dbReference>
<dbReference type="Gene3D" id="2.60.120.10">
    <property type="entry name" value="Jelly Rolls"/>
    <property type="match status" value="1"/>
</dbReference>
<evidence type="ECO:0000259" key="2">
    <source>
        <dbReference type="PROSITE" id="PS50943"/>
    </source>
</evidence>
<dbReference type="Proteomes" id="UP001595776">
    <property type="component" value="Unassembled WGS sequence"/>
</dbReference>
<dbReference type="InterPro" id="IPR001387">
    <property type="entry name" value="Cro/C1-type_HTH"/>
</dbReference>
<dbReference type="InterPro" id="IPR010982">
    <property type="entry name" value="Lambda_DNA-bd_dom_sf"/>
</dbReference>
<proteinExistence type="predicted"/>
<comment type="caution">
    <text evidence="3">The sequence shown here is derived from an EMBL/GenBank/DDBJ whole genome shotgun (WGS) entry which is preliminary data.</text>
</comment>
<reference evidence="4" key="1">
    <citation type="journal article" date="2019" name="Int. J. Syst. Evol. Microbiol.">
        <title>The Global Catalogue of Microorganisms (GCM) 10K type strain sequencing project: providing services to taxonomists for standard genome sequencing and annotation.</title>
        <authorList>
            <consortium name="The Broad Institute Genomics Platform"/>
            <consortium name="The Broad Institute Genome Sequencing Center for Infectious Disease"/>
            <person name="Wu L."/>
            <person name="Ma J."/>
        </authorList>
    </citation>
    <scope>NUCLEOTIDE SEQUENCE [LARGE SCALE GENOMIC DNA]</scope>
    <source>
        <strain evidence="4">CGMCC 1.15304</strain>
    </source>
</reference>
<gene>
    <name evidence="3" type="ORF">ACFO5Q_16890</name>
</gene>
<dbReference type="CDD" id="cd00093">
    <property type="entry name" value="HTH_XRE"/>
    <property type="match status" value="1"/>
</dbReference>
<organism evidence="3 4">
    <name type="scientific">Kordiimonas lipolytica</name>
    <dbReference type="NCBI Taxonomy" id="1662421"/>
    <lineage>
        <taxon>Bacteria</taxon>
        <taxon>Pseudomonadati</taxon>
        <taxon>Pseudomonadota</taxon>
        <taxon>Alphaproteobacteria</taxon>
        <taxon>Kordiimonadales</taxon>
        <taxon>Kordiimonadaceae</taxon>
        <taxon>Kordiimonas</taxon>
    </lineage>
</organism>
<protein>
    <submittedName>
        <fullName evidence="3">Helix-turn-helix domain-containing protein</fullName>
    </submittedName>
</protein>
<dbReference type="InterPro" id="IPR014710">
    <property type="entry name" value="RmlC-like_jellyroll"/>
</dbReference>
<dbReference type="Pfam" id="PF07883">
    <property type="entry name" value="Cupin_2"/>
    <property type="match status" value="1"/>
</dbReference>
<dbReference type="Pfam" id="PF01381">
    <property type="entry name" value="HTH_3"/>
    <property type="match status" value="1"/>
</dbReference>
<dbReference type="CDD" id="cd02209">
    <property type="entry name" value="cupin_XRE_C"/>
    <property type="match status" value="1"/>
</dbReference>
<keyword evidence="1" id="KW-0238">DNA-binding</keyword>
<dbReference type="InterPro" id="IPR011051">
    <property type="entry name" value="RmlC_Cupin_sf"/>
</dbReference>
<feature type="domain" description="HTH cro/C1-type" evidence="2">
    <location>
        <begin position="15"/>
        <end position="69"/>
    </location>
</feature>
<evidence type="ECO:0000313" key="3">
    <source>
        <dbReference type="EMBL" id="MFC4349533.1"/>
    </source>
</evidence>